<dbReference type="Pfam" id="PF25766">
    <property type="entry name" value="TPR_RPAP1"/>
    <property type="match status" value="1"/>
</dbReference>
<sequence>MEIIFRFQASKLVGAALTFFTYSFSDFDSSKELFPILESILNKSSITHAVQRLRKYSWLIRGKVMSCPENLPCLGSVPPTVQEESSFPFVYSLATYLLRTKNLKIKENEAVYHKLAFTLLTSIQSGDKYLLSDIISKAIFNSKFFRPDVEVVSLKMQELCLENVDGIMKHQLLTKALEEIKEIEMCYTGELGLQGLVAPWPPVTLTGLLNSTQCALPSDWIFMPILRLYNNQSKDANSAQIAKRCLQWFIILEELFPEFSIGLTVTAKYCRLCCVYLAGNDLFRDVTQLLDLALHHIMKHSSQLDFEASIPGLTSFYDFYREVLEQFAFISYGDHVFGKYVLVPLAQCHDVKYKKLVWSELSAVLRALSTPVNGVNMELYLEPLEADFDLLMSYLSGLATGRIRECWCPILYKVAVHHVSRYVKENTDKSAQLLHSRIVSLGNQDLRELLLN</sequence>
<dbReference type="PANTHER" id="PTHR21483">
    <property type="entry name" value="RNA POLYMERASE II-ASSOCIATED PROTEIN 1"/>
    <property type="match status" value="1"/>
</dbReference>
<dbReference type="EMBL" id="ACPB03028724">
    <property type="status" value="NOT_ANNOTATED_CDS"/>
    <property type="molecule type" value="Genomic_DNA"/>
</dbReference>
<evidence type="ECO:0000313" key="2">
    <source>
        <dbReference type="EnsemblMetazoa" id="RPRC012576-PA"/>
    </source>
</evidence>
<dbReference type="HOGENOM" id="CLU_605971_0_0_1"/>
<evidence type="ECO:0000259" key="1">
    <source>
        <dbReference type="Pfam" id="PF25766"/>
    </source>
</evidence>
<accession>T1I8F4</accession>
<evidence type="ECO:0000313" key="3">
    <source>
        <dbReference type="Proteomes" id="UP000015103"/>
    </source>
</evidence>
<dbReference type="InterPro" id="IPR039913">
    <property type="entry name" value="RPAP1/Rba50"/>
</dbReference>
<proteinExistence type="predicted"/>
<organism evidence="2 3">
    <name type="scientific">Rhodnius prolixus</name>
    <name type="common">Triatomid bug</name>
    <dbReference type="NCBI Taxonomy" id="13249"/>
    <lineage>
        <taxon>Eukaryota</taxon>
        <taxon>Metazoa</taxon>
        <taxon>Ecdysozoa</taxon>
        <taxon>Arthropoda</taxon>
        <taxon>Hexapoda</taxon>
        <taxon>Insecta</taxon>
        <taxon>Pterygota</taxon>
        <taxon>Neoptera</taxon>
        <taxon>Paraneoptera</taxon>
        <taxon>Hemiptera</taxon>
        <taxon>Heteroptera</taxon>
        <taxon>Panheteroptera</taxon>
        <taxon>Cimicomorpha</taxon>
        <taxon>Reduviidae</taxon>
        <taxon>Triatominae</taxon>
        <taxon>Rhodnius</taxon>
    </lineage>
</organism>
<dbReference type="AlphaFoldDB" id="T1I8F4"/>
<feature type="domain" description="RPAP1/MINIYO-like TPR repeats" evidence="1">
    <location>
        <begin position="222"/>
        <end position="429"/>
    </location>
</feature>
<dbReference type="eggNOG" id="KOG4732">
    <property type="taxonomic scope" value="Eukaryota"/>
</dbReference>
<dbReference type="Proteomes" id="UP000015103">
    <property type="component" value="Unassembled WGS sequence"/>
</dbReference>
<dbReference type="STRING" id="13249.T1I8F4"/>
<dbReference type="VEuPathDB" id="VectorBase:RPRC012576"/>
<dbReference type="InterPro" id="IPR057989">
    <property type="entry name" value="TPR_RPAP1/MINIYO-like"/>
</dbReference>
<protein>
    <recommendedName>
        <fullName evidence="1">RPAP1/MINIYO-like TPR repeats domain-containing protein</fullName>
    </recommendedName>
</protein>
<name>T1I8F4_RHOPR</name>
<dbReference type="PANTHER" id="PTHR21483:SF18">
    <property type="entry name" value="RNA POLYMERASE II-ASSOCIATED PROTEIN 1"/>
    <property type="match status" value="1"/>
</dbReference>
<dbReference type="GO" id="GO:0006366">
    <property type="term" value="P:transcription by RNA polymerase II"/>
    <property type="evidence" value="ECO:0007669"/>
    <property type="project" value="InterPro"/>
</dbReference>
<dbReference type="OMA" id="WVYLLEH"/>
<dbReference type="EnsemblMetazoa" id="RPRC012576-RA">
    <property type="protein sequence ID" value="RPRC012576-PA"/>
    <property type="gene ID" value="RPRC012576"/>
</dbReference>
<keyword evidence="3" id="KW-1185">Reference proteome</keyword>
<reference evidence="2" key="1">
    <citation type="submission" date="2015-05" db="UniProtKB">
        <authorList>
            <consortium name="EnsemblMetazoa"/>
        </authorList>
    </citation>
    <scope>IDENTIFICATION</scope>
</reference>
<dbReference type="InParanoid" id="T1I8F4"/>